<evidence type="ECO:0000259" key="7">
    <source>
        <dbReference type="Pfam" id="PF01330"/>
    </source>
</evidence>
<dbReference type="GO" id="GO:0009379">
    <property type="term" value="C:Holliday junction helicase complex"/>
    <property type="evidence" value="ECO:0007669"/>
    <property type="project" value="InterPro"/>
</dbReference>
<gene>
    <name evidence="6" type="primary">ruvA</name>
    <name evidence="9" type="ORF">SAMN05660686_00711</name>
</gene>
<dbReference type="GO" id="GO:0000400">
    <property type="term" value="F:four-way junction DNA binding"/>
    <property type="evidence" value="ECO:0007669"/>
    <property type="project" value="UniProtKB-UniRule"/>
</dbReference>
<dbReference type="InterPro" id="IPR000085">
    <property type="entry name" value="RuvA"/>
</dbReference>
<dbReference type="Gene3D" id="1.10.8.10">
    <property type="entry name" value="DNA helicase RuvA subunit, C-terminal domain"/>
    <property type="match status" value="1"/>
</dbReference>
<evidence type="ECO:0000313" key="10">
    <source>
        <dbReference type="Proteomes" id="UP000198615"/>
    </source>
</evidence>
<accession>A0A8G2EVC9</accession>
<keyword evidence="9" id="KW-0547">Nucleotide-binding</keyword>
<dbReference type="Pfam" id="PF14520">
    <property type="entry name" value="HHH_5"/>
    <property type="match status" value="1"/>
</dbReference>
<evidence type="ECO:0000256" key="4">
    <source>
        <dbReference type="ARBA" id="ARBA00023172"/>
    </source>
</evidence>
<proteinExistence type="inferred from homology"/>
<comment type="domain">
    <text evidence="6">Has three domains with a flexible linker between the domains II and III and assumes an 'L' shape. Domain III is highly mobile and contacts RuvB.</text>
</comment>
<dbReference type="GO" id="GO:0048476">
    <property type="term" value="C:Holliday junction resolvase complex"/>
    <property type="evidence" value="ECO:0007669"/>
    <property type="project" value="UniProtKB-UniRule"/>
</dbReference>
<evidence type="ECO:0000256" key="1">
    <source>
        <dbReference type="ARBA" id="ARBA00022490"/>
    </source>
</evidence>
<dbReference type="HAMAP" id="MF_00031">
    <property type="entry name" value="DNA_HJ_migration_RuvA"/>
    <property type="match status" value="1"/>
</dbReference>
<dbReference type="GO" id="GO:0005524">
    <property type="term" value="F:ATP binding"/>
    <property type="evidence" value="ECO:0007669"/>
    <property type="project" value="InterPro"/>
</dbReference>
<dbReference type="CDD" id="cd14332">
    <property type="entry name" value="UBA_RuvA_C"/>
    <property type="match status" value="1"/>
</dbReference>
<organism evidence="9 10">
    <name type="scientific">Thalassobaculum litoreum DSM 18839</name>
    <dbReference type="NCBI Taxonomy" id="1123362"/>
    <lineage>
        <taxon>Bacteria</taxon>
        <taxon>Pseudomonadati</taxon>
        <taxon>Pseudomonadota</taxon>
        <taxon>Alphaproteobacteria</taxon>
        <taxon>Rhodospirillales</taxon>
        <taxon>Thalassobaculaceae</taxon>
        <taxon>Thalassobaculum</taxon>
    </lineage>
</organism>
<evidence type="ECO:0000259" key="8">
    <source>
        <dbReference type="Pfam" id="PF07499"/>
    </source>
</evidence>
<dbReference type="Gene3D" id="1.10.150.20">
    <property type="entry name" value="5' to 3' exonuclease, C-terminal subdomain"/>
    <property type="match status" value="1"/>
</dbReference>
<comment type="similarity">
    <text evidence="6">Belongs to the RuvA family.</text>
</comment>
<name>A0A8G2EVC9_9PROT</name>
<dbReference type="Gene3D" id="2.40.50.140">
    <property type="entry name" value="Nucleic acid-binding proteins"/>
    <property type="match status" value="1"/>
</dbReference>
<keyword evidence="3 6" id="KW-0238">DNA-binding</keyword>
<dbReference type="GO" id="GO:0009378">
    <property type="term" value="F:four-way junction helicase activity"/>
    <property type="evidence" value="ECO:0007669"/>
    <property type="project" value="InterPro"/>
</dbReference>
<comment type="subunit">
    <text evidence="6">Homotetramer. Forms an RuvA(8)-RuvB(12)-Holliday junction (HJ) complex. HJ DNA is sandwiched between 2 RuvA tetramers; dsDNA enters through RuvA and exits via RuvB. An RuvB hexamer assembles on each DNA strand where it exits the tetramer. Each RuvB hexamer is contacted by two RuvA subunits (via domain III) on 2 adjacent RuvB subunits; this complex drives branch migration. In the full resolvosome a probable DNA-RuvA(4)-RuvB(12)-RuvC(2) complex forms which resolves the HJ.</text>
</comment>
<dbReference type="OrthoDB" id="5293449at2"/>
<dbReference type="SUPFAM" id="SSF46929">
    <property type="entry name" value="DNA helicase RuvA subunit, C-terminal domain"/>
    <property type="match status" value="1"/>
</dbReference>
<dbReference type="Pfam" id="PF01330">
    <property type="entry name" value="RuvA_N"/>
    <property type="match status" value="1"/>
</dbReference>
<dbReference type="InterPro" id="IPR036267">
    <property type="entry name" value="RuvA_C_sf"/>
</dbReference>
<reference evidence="9 10" key="1">
    <citation type="submission" date="2016-10" db="EMBL/GenBank/DDBJ databases">
        <authorList>
            <person name="Varghese N."/>
            <person name="Submissions S."/>
        </authorList>
    </citation>
    <scope>NUCLEOTIDE SEQUENCE [LARGE SCALE GENOMIC DNA]</scope>
    <source>
        <strain evidence="9 10">DSM 18839</strain>
    </source>
</reference>
<keyword evidence="5 6" id="KW-0234">DNA repair</keyword>
<feature type="domain" description="Holliday junction DNA helicase RuvA C-terminal" evidence="8">
    <location>
        <begin position="160"/>
        <end position="205"/>
    </location>
</feature>
<evidence type="ECO:0000256" key="5">
    <source>
        <dbReference type="ARBA" id="ARBA00023204"/>
    </source>
</evidence>
<dbReference type="GO" id="GO:0006281">
    <property type="term" value="P:DNA repair"/>
    <property type="evidence" value="ECO:0007669"/>
    <property type="project" value="UniProtKB-UniRule"/>
</dbReference>
<keyword evidence="10" id="KW-1185">Reference proteome</keyword>
<dbReference type="GO" id="GO:0006310">
    <property type="term" value="P:DNA recombination"/>
    <property type="evidence" value="ECO:0007669"/>
    <property type="project" value="UniProtKB-UniRule"/>
</dbReference>
<dbReference type="InterPro" id="IPR012340">
    <property type="entry name" value="NA-bd_OB-fold"/>
</dbReference>
<protein>
    <recommendedName>
        <fullName evidence="6">Holliday junction branch migration complex subunit RuvA</fullName>
    </recommendedName>
</protein>
<feature type="region of interest" description="Domain III" evidence="6">
    <location>
        <begin position="155"/>
        <end position="207"/>
    </location>
</feature>
<dbReference type="InterPro" id="IPR013849">
    <property type="entry name" value="DNA_helicase_Holl-junc_RuvA_I"/>
</dbReference>
<comment type="caution">
    <text evidence="6">Lacks conserved residue(s) required for the propagation of feature annotation.</text>
</comment>
<dbReference type="RefSeq" id="WP_028793959.1">
    <property type="nucleotide sequence ID" value="NZ_FNBW01000002.1"/>
</dbReference>
<evidence type="ECO:0000256" key="2">
    <source>
        <dbReference type="ARBA" id="ARBA00022763"/>
    </source>
</evidence>
<dbReference type="AlphaFoldDB" id="A0A8G2EVC9"/>
<evidence type="ECO:0000256" key="3">
    <source>
        <dbReference type="ARBA" id="ARBA00023125"/>
    </source>
</evidence>
<dbReference type="Pfam" id="PF07499">
    <property type="entry name" value="RuvA_C"/>
    <property type="match status" value="1"/>
</dbReference>
<dbReference type="EMBL" id="FNBW01000002">
    <property type="protein sequence ID" value="SDF24320.1"/>
    <property type="molecule type" value="Genomic_DNA"/>
</dbReference>
<dbReference type="NCBIfam" id="TIGR00084">
    <property type="entry name" value="ruvA"/>
    <property type="match status" value="1"/>
</dbReference>
<feature type="domain" description="DNA helicase Holliday junction RuvA type" evidence="7">
    <location>
        <begin position="1"/>
        <end position="62"/>
    </location>
</feature>
<keyword evidence="2 6" id="KW-0227">DNA damage</keyword>
<feature type="region of interest" description="Domain I" evidence="6">
    <location>
        <begin position="1"/>
        <end position="64"/>
    </location>
</feature>
<dbReference type="Proteomes" id="UP000198615">
    <property type="component" value="Unassembled WGS sequence"/>
</dbReference>
<keyword evidence="9" id="KW-0067">ATP-binding</keyword>
<keyword evidence="9" id="KW-0378">Hydrolase</keyword>
<dbReference type="InterPro" id="IPR010994">
    <property type="entry name" value="RuvA_2-like"/>
</dbReference>
<sequence>MIARLKGILDGSGDGQAVIDVNGVGYLIFCSGRTLSALGNVGEAVKVEVETHVREDHIHLYGFSSGSEKASFRMLQTVQGVGAKHALSILTVLSPDELFTAIAAQDRTLLTRADGVGPKLATRIVNELKDKTVNVALGIAADAPAAARNAAVKAAGGDTLNDAVSALVNLGYGRAEAYGAVQVAQAALGADAALDRLITGGLKELAG</sequence>
<comment type="function">
    <text evidence="6">The RuvA-RuvB-RuvC complex processes Holliday junction (HJ) DNA during genetic recombination and DNA repair, while the RuvA-RuvB complex plays an important role in the rescue of blocked DNA replication forks via replication fork reversal (RFR). RuvA specifically binds to HJ cruciform DNA, conferring on it an open structure. The RuvB hexamer acts as an ATP-dependent pump, pulling dsDNA into and through the RuvAB complex. HJ branch migration allows RuvC to scan DNA until it finds its consensus sequence, where it cleaves and resolves the cruciform DNA.</text>
</comment>
<dbReference type="InterPro" id="IPR011114">
    <property type="entry name" value="RuvA_C"/>
</dbReference>
<dbReference type="SUPFAM" id="SSF47781">
    <property type="entry name" value="RuvA domain 2-like"/>
    <property type="match status" value="1"/>
</dbReference>
<keyword evidence="1 6" id="KW-0963">Cytoplasm</keyword>
<keyword evidence="4 6" id="KW-0233">DNA recombination</keyword>
<comment type="caution">
    <text evidence="9">The sequence shown here is derived from an EMBL/GenBank/DDBJ whole genome shotgun (WGS) entry which is preliminary data.</text>
</comment>
<keyword evidence="9" id="KW-0347">Helicase</keyword>
<comment type="subcellular location">
    <subcellularLocation>
        <location evidence="6">Cytoplasm</location>
    </subcellularLocation>
</comment>
<dbReference type="SUPFAM" id="SSF50249">
    <property type="entry name" value="Nucleic acid-binding proteins"/>
    <property type="match status" value="1"/>
</dbReference>
<evidence type="ECO:0000256" key="6">
    <source>
        <dbReference type="HAMAP-Rule" id="MF_00031"/>
    </source>
</evidence>
<dbReference type="GO" id="GO:0005737">
    <property type="term" value="C:cytoplasm"/>
    <property type="evidence" value="ECO:0007669"/>
    <property type="project" value="UniProtKB-SubCell"/>
</dbReference>
<evidence type="ECO:0000313" key="9">
    <source>
        <dbReference type="EMBL" id="SDF24320.1"/>
    </source>
</evidence>